<organism evidence="1">
    <name type="scientific">Anguilla anguilla</name>
    <name type="common">European freshwater eel</name>
    <name type="synonym">Muraena anguilla</name>
    <dbReference type="NCBI Taxonomy" id="7936"/>
    <lineage>
        <taxon>Eukaryota</taxon>
        <taxon>Metazoa</taxon>
        <taxon>Chordata</taxon>
        <taxon>Craniata</taxon>
        <taxon>Vertebrata</taxon>
        <taxon>Euteleostomi</taxon>
        <taxon>Actinopterygii</taxon>
        <taxon>Neopterygii</taxon>
        <taxon>Teleostei</taxon>
        <taxon>Anguilliformes</taxon>
        <taxon>Anguillidae</taxon>
        <taxon>Anguilla</taxon>
    </lineage>
</organism>
<reference evidence="1" key="1">
    <citation type="submission" date="2014-11" db="EMBL/GenBank/DDBJ databases">
        <authorList>
            <person name="Amaro Gonzalez C."/>
        </authorList>
    </citation>
    <scope>NUCLEOTIDE SEQUENCE</scope>
</reference>
<proteinExistence type="predicted"/>
<dbReference type="EMBL" id="GBXM01059819">
    <property type="protein sequence ID" value="JAH48758.1"/>
    <property type="molecule type" value="Transcribed_RNA"/>
</dbReference>
<sequence>MSRAQLKVKLAFPTF</sequence>
<reference evidence="1" key="2">
    <citation type="journal article" date="2015" name="Fish Shellfish Immunol.">
        <title>Early steps in the European eel (Anguilla anguilla)-Vibrio vulnificus interaction in the gills: Role of the RtxA13 toxin.</title>
        <authorList>
            <person name="Callol A."/>
            <person name="Pajuelo D."/>
            <person name="Ebbesson L."/>
            <person name="Teles M."/>
            <person name="MacKenzie S."/>
            <person name="Amaro C."/>
        </authorList>
    </citation>
    <scope>NUCLEOTIDE SEQUENCE</scope>
</reference>
<protein>
    <submittedName>
        <fullName evidence="1">Uncharacterized protein</fullName>
    </submittedName>
</protein>
<evidence type="ECO:0000313" key="1">
    <source>
        <dbReference type="EMBL" id="JAH48758.1"/>
    </source>
</evidence>
<name>A0A0E9T7Q6_ANGAN</name>
<accession>A0A0E9T7Q6</accession>